<evidence type="ECO:0000313" key="1">
    <source>
        <dbReference type="EMBL" id="MPN45598.1"/>
    </source>
</evidence>
<proteinExistence type="predicted"/>
<name>A0A645I2W8_9ZZZZ</name>
<reference evidence="1" key="1">
    <citation type="submission" date="2019-08" db="EMBL/GenBank/DDBJ databases">
        <authorList>
            <person name="Kucharzyk K."/>
            <person name="Murdoch R.W."/>
            <person name="Higgins S."/>
            <person name="Loffler F."/>
        </authorList>
    </citation>
    <scope>NUCLEOTIDE SEQUENCE</scope>
</reference>
<evidence type="ECO:0008006" key="2">
    <source>
        <dbReference type="Google" id="ProtNLM"/>
    </source>
</evidence>
<comment type="caution">
    <text evidence="1">The sequence shown here is derived from an EMBL/GenBank/DDBJ whole genome shotgun (WGS) entry which is preliminary data.</text>
</comment>
<dbReference type="Pfam" id="PF14202">
    <property type="entry name" value="TnpW"/>
    <property type="match status" value="1"/>
</dbReference>
<dbReference type="AlphaFoldDB" id="A0A645I2W8"/>
<dbReference type="EMBL" id="VSSQ01105619">
    <property type="protein sequence ID" value="MPN45598.1"/>
    <property type="molecule type" value="Genomic_DNA"/>
</dbReference>
<organism evidence="1">
    <name type="scientific">bioreactor metagenome</name>
    <dbReference type="NCBI Taxonomy" id="1076179"/>
    <lineage>
        <taxon>unclassified sequences</taxon>
        <taxon>metagenomes</taxon>
        <taxon>ecological metagenomes</taxon>
    </lineage>
</organism>
<accession>A0A645I2W8</accession>
<dbReference type="InterPro" id="IPR026990">
    <property type="entry name" value="TnpW"/>
</dbReference>
<protein>
    <recommendedName>
        <fullName evidence="2">Transposon-encoded protein TnpW</fullName>
    </recommendedName>
</protein>
<sequence>MISAYKQPPPKEDRKIGSTTYTITSYFKDKGCTAVDKIKRLIDIETKNNNIHRKG</sequence>
<gene>
    <name evidence="1" type="ORF">SDC9_193165</name>
</gene>